<dbReference type="GO" id="GO:0005506">
    <property type="term" value="F:iron ion binding"/>
    <property type="evidence" value="ECO:0007669"/>
    <property type="project" value="InterPro"/>
</dbReference>
<dbReference type="PRINTS" id="PR00463">
    <property type="entry name" value="EP450I"/>
</dbReference>
<dbReference type="Proteomes" id="UP000028545">
    <property type="component" value="Unassembled WGS sequence"/>
</dbReference>
<evidence type="ECO:0000256" key="3">
    <source>
        <dbReference type="ARBA" id="ARBA00022617"/>
    </source>
</evidence>
<dbReference type="InterPro" id="IPR002401">
    <property type="entry name" value="Cyt_P450_E_grp-I"/>
</dbReference>
<dbReference type="GO" id="GO:0020037">
    <property type="term" value="F:heme binding"/>
    <property type="evidence" value="ECO:0007669"/>
    <property type="project" value="InterPro"/>
</dbReference>
<proteinExistence type="inferred from homology"/>
<comment type="caution">
    <text evidence="8">The sequence shown here is derived from an EMBL/GenBank/DDBJ whole genome shotgun (WGS) entry which is preliminary data.</text>
</comment>
<name>A0A084FY61_PSEDA</name>
<dbReference type="InterPro" id="IPR036396">
    <property type="entry name" value="Cyt_P450_sf"/>
</dbReference>
<keyword evidence="7" id="KW-0503">Monooxygenase</keyword>
<evidence type="ECO:0000256" key="1">
    <source>
        <dbReference type="ARBA" id="ARBA00001971"/>
    </source>
</evidence>
<dbReference type="HOGENOM" id="CLU_025001_1_0_1"/>
<keyword evidence="5 6" id="KW-0408">Iron</keyword>
<evidence type="ECO:0000256" key="6">
    <source>
        <dbReference type="PIRSR" id="PIRSR602401-1"/>
    </source>
</evidence>
<keyword evidence="7" id="KW-0560">Oxidoreductase</keyword>
<dbReference type="GeneID" id="27728084"/>
<dbReference type="PANTHER" id="PTHR24305:SF232">
    <property type="entry name" value="P450, PUTATIVE (EUROFUNG)-RELATED"/>
    <property type="match status" value="1"/>
</dbReference>
<reference evidence="8 9" key="1">
    <citation type="journal article" date="2014" name="Genome Announc.">
        <title>Draft genome sequence of the pathogenic fungus Scedosporium apiospermum.</title>
        <authorList>
            <person name="Vandeputte P."/>
            <person name="Ghamrawi S."/>
            <person name="Rechenmann M."/>
            <person name="Iltis A."/>
            <person name="Giraud S."/>
            <person name="Fleury M."/>
            <person name="Thornton C."/>
            <person name="Delhaes L."/>
            <person name="Meyer W."/>
            <person name="Papon N."/>
            <person name="Bouchara J.P."/>
        </authorList>
    </citation>
    <scope>NUCLEOTIDE SEQUENCE [LARGE SCALE GENOMIC DNA]</scope>
    <source>
        <strain evidence="8 9">IHEM 14462</strain>
    </source>
</reference>
<dbReference type="RefSeq" id="XP_016639822.1">
    <property type="nucleotide sequence ID" value="XM_016790519.1"/>
</dbReference>
<evidence type="ECO:0008006" key="10">
    <source>
        <dbReference type="Google" id="ProtNLM"/>
    </source>
</evidence>
<evidence type="ECO:0000256" key="7">
    <source>
        <dbReference type="RuleBase" id="RU000461"/>
    </source>
</evidence>
<dbReference type="VEuPathDB" id="FungiDB:SAPIO_CDS9012"/>
<keyword evidence="9" id="KW-1185">Reference proteome</keyword>
<evidence type="ECO:0000256" key="2">
    <source>
        <dbReference type="ARBA" id="ARBA00010617"/>
    </source>
</evidence>
<comment type="cofactor">
    <cofactor evidence="1 6">
        <name>heme</name>
        <dbReference type="ChEBI" id="CHEBI:30413"/>
    </cofactor>
</comment>
<dbReference type="AlphaFoldDB" id="A0A084FY61"/>
<dbReference type="OrthoDB" id="1470350at2759"/>
<protein>
    <recommendedName>
        <fullName evidence="10">Cytochrome P450 monooxygenase</fullName>
    </recommendedName>
</protein>
<accession>A0A084FY61</accession>
<keyword evidence="3 6" id="KW-0349">Heme</keyword>
<feature type="binding site" description="axial binding residue" evidence="6">
    <location>
        <position position="514"/>
    </location>
    <ligand>
        <name>heme</name>
        <dbReference type="ChEBI" id="CHEBI:30413"/>
    </ligand>
    <ligandPart>
        <name>Fe</name>
        <dbReference type="ChEBI" id="CHEBI:18248"/>
    </ligandPart>
</feature>
<dbReference type="PRINTS" id="PR00385">
    <property type="entry name" value="P450"/>
</dbReference>
<evidence type="ECO:0000313" key="9">
    <source>
        <dbReference type="Proteomes" id="UP000028545"/>
    </source>
</evidence>
<dbReference type="GO" id="GO:0004497">
    <property type="term" value="F:monooxygenase activity"/>
    <property type="evidence" value="ECO:0007669"/>
    <property type="project" value="UniProtKB-KW"/>
</dbReference>
<gene>
    <name evidence="8" type="ORF">SAPIO_CDS9012</name>
</gene>
<dbReference type="InterPro" id="IPR001128">
    <property type="entry name" value="Cyt_P450"/>
</dbReference>
<dbReference type="EMBL" id="JOWA01000132">
    <property type="protein sequence ID" value="KEZ40023.1"/>
    <property type="molecule type" value="Genomic_DNA"/>
</dbReference>
<evidence type="ECO:0000313" key="8">
    <source>
        <dbReference type="EMBL" id="KEZ40023.1"/>
    </source>
</evidence>
<keyword evidence="4 6" id="KW-0479">Metal-binding</keyword>
<evidence type="ECO:0000256" key="4">
    <source>
        <dbReference type="ARBA" id="ARBA00022723"/>
    </source>
</evidence>
<dbReference type="Pfam" id="PF00067">
    <property type="entry name" value="p450"/>
    <property type="match status" value="2"/>
</dbReference>
<dbReference type="Gene3D" id="1.10.630.10">
    <property type="entry name" value="Cytochrome P450"/>
    <property type="match status" value="1"/>
</dbReference>
<comment type="similarity">
    <text evidence="2 7">Belongs to the cytochrome P450 family.</text>
</comment>
<dbReference type="SUPFAM" id="SSF48264">
    <property type="entry name" value="Cytochrome P450"/>
    <property type="match status" value="1"/>
</dbReference>
<dbReference type="GO" id="GO:0016705">
    <property type="term" value="F:oxidoreductase activity, acting on paired donors, with incorporation or reduction of molecular oxygen"/>
    <property type="evidence" value="ECO:0007669"/>
    <property type="project" value="InterPro"/>
</dbReference>
<dbReference type="KEGG" id="sapo:SAPIO_CDS9012"/>
<dbReference type="InterPro" id="IPR050121">
    <property type="entry name" value="Cytochrome_P450_monoxygenase"/>
</dbReference>
<dbReference type="PANTHER" id="PTHR24305">
    <property type="entry name" value="CYTOCHROME P450"/>
    <property type="match status" value="1"/>
</dbReference>
<dbReference type="InterPro" id="IPR017972">
    <property type="entry name" value="Cyt_P450_CS"/>
</dbReference>
<dbReference type="OMA" id="CALDYVI"/>
<organism evidence="8 9">
    <name type="scientific">Pseudallescheria apiosperma</name>
    <name type="common">Scedosporium apiospermum</name>
    <dbReference type="NCBI Taxonomy" id="563466"/>
    <lineage>
        <taxon>Eukaryota</taxon>
        <taxon>Fungi</taxon>
        <taxon>Dikarya</taxon>
        <taxon>Ascomycota</taxon>
        <taxon>Pezizomycotina</taxon>
        <taxon>Sordariomycetes</taxon>
        <taxon>Hypocreomycetidae</taxon>
        <taxon>Microascales</taxon>
        <taxon>Microascaceae</taxon>
        <taxon>Scedosporium</taxon>
    </lineage>
</organism>
<dbReference type="PROSITE" id="PS00086">
    <property type="entry name" value="CYTOCHROME_P450"/>
    <property type="match status" value="1"/>
</dbReference>
<evidence type="ECO:0000256" key="5">
    <source>
        <dbReference type="ARBA" id="ARBA00023004"/>
    </source>
</evidence>
<sequence length="568" mass="64840">MFPANVMVVLFCALLLLSLILRWLLLPKPIPGIPFNRQSANRITGDNPDLKKAGRMRSWLRDQFTIHNSPIVQVFVAPFGKPWVLVSDFTEAYDIMTRRTKEFDRSSLTTDSFGGVMPSSHINMKSADPQFRHNKQLVRDLMTPVFLNEVSAPKVYEHLVSLVELWSLKTRYADGAPFRADLDVFMVALDITMALVLGFPREKSMVTKQIADIKIHSQQTSSHQQGGTFSFSSLPLDPELDACVYLINSIGIAFQSPLPSVTNWLYLHKPRSRRALSLKRRLIEESIRRGLERTEGQDAAEKMKPRCAVDQVLLREIDGARRCGVKPDFHKRAIYDELFGFIVGGHDTTFTTIAWSVKYLARYQRVQSRLRDHLHAAHASARSGKRLPTVSEITEARIPYLEAVTEEIFRHSHIVPVVLREALVDTQILGYSIPRGTQVFFLSNAQSYMQQAFEIDEQRRSESGKLSKDRFGVWQAGDVAGFFPERWLEKKDKGEVFNPKAGPNLPFGAGPRACFGRRLAYLEMSVVLTMLVWRFEFQEMGEQLNNFEVVDRATEVPRDCYVKLRMLE</sequence>